<comment type="caution">
    <text evidence="1">The sequence shown here is derived from an EMBL/GenBank/DDBJ whole genome shotgun (WGS) entry which is preliminary data.</text>
</comment>
<dbReference type="AlphaFoldDB" id="A0A7J7L7U5"/>
<organism evidence="1 2">
    <name type="scientific">Kingdonia uniflora</name>
    <dbReference type="NCBI Taxonomy" id="39325"/>
    <lineage>
        <taxon>Eukaryota</taxon>
        <taxon>Viridiplantae</taxon>
        <taxon>Streptophyta</taxon>
        <taxon>Embryophyta</taxon>
        <taxon>Tracheophyta</taxon>
        <taxon>Spermatophyta</taxon>
        <taxon>Magnoliopsida</taxon>
        <taxon>Ranunculales</taxon>
        <taxon>Circaeasteraceae</taxon>
        <taxon>Kingdonia</taxon>
    </lineage>
</organism>
<name>A0A7J7L7U5_9MAGN</name>
<keyword evidence="2" id="KW-1185">Reference proteome</keyword>
<evidence type="ECO:0000313" key="2">
    <source>
        <dbReference type="Proteomes" id="UP000541444"/>
    </source>
</evidence>
<dbReference type="EMBL" id="JACGCM010002568">
    <property type="protein sequence ID" value="KAF6138630.1"/>
    <property type="molecule type" value="Genomic_DNA"/>
</dbReference>
<gene>
    <name evidence="1" type="ORF">GIB67_032524</name>
</gene>
<accession>A0A7J7L7U5</accession>
<dbReference type="Proteomes" id="UP000541444">
    <property type="component" value="Unassembled WGS sequence"/>
</dbReference>
<protein>
    <submittedName>
        <fullName evidence="1">Uncharacterized protein</fullName>
    </submittedName>
</protein>
<proteinExistence type="predicted"/>
<sequence length="178" mass="20156">MVTNQIPGFLSKYAGVSHALQEISKRKGLKGADTKIGYVCLEFRVDLALLSTVLNLPPMTGKPHIYPFHDPNSISDVDLHSRIFSSRFSHLVRPHKLCKVRYHQHVYVPGHFIECNIHPKVGHFDTVSRHSIRHRSSLVRALQLLSTKMDTGLEVTNLCKDFKKPQASIAYERGSKMS</sequence>
<reference evidence="1 2" key="1">
    <citation type="journal article" date="2020" name="IScience">
        <title>Genome Sequencing of the Endangered Kingdonia uniflora (Circaeasteraceae, Ranunculales) Reveals Potential Mechanisms of Evolutionary Specialization.</title>
        <authorList>
            <person name="Sun Y."/>
            <person name="Deng T."/>
            <person name="Zhang A."/>
            <person name="Moore M.J."/>
            <person name="Landis J.B."/>
            <person name="Lin N."/>
            <person name="Zhang H."/>
            <person name="Zhang X."/>
            <person name="Huang J."/>
            <person name="Zhang X."/>
            <person name="Sun H."/>
            <person name="Wang H."/>
        </authorList>
    </citation>
    <scope>NUCLEOTIDE SEQUENCE [LARGE SCALE GENOMIC DNA]</scope>
    <source>
        <strain evidence="1">TB1705</strain>
        <tissue evidence="1">Leaf</tissue>
    </source>
</reference>
<evidence type="ECO:0000313" key="1">
    <source>
        <dbReference type="EMBL" id="KAF6138630.1"/>
    </source>
</evidence>